<dbReference type="InterPro" id="IPR018303">
    <property type="entry name" value="ATPase_P-typ_P_site"/>
</dbReference>
<keyword evidence="4 5" id="KW-0472">Membrane</keyword>
<evidence type="ECO:0000259" key="7">
    <source>
        <dbReference type="Pfam" id="PF16209"/>
    </source>
</evidence>
<dbReference type="InterPro" id="IPR023298">
    <property type="entry name" value="ATPase_P-typ_TM_dom_sf"/>
</dbReference>
<keyword evidence="2 5" id="KW-0812">Transmembrane</keyword>
<feature type="domain" description="P-type ATPase N-terminal" evidence="7">
    <location>
        <begin position="92"/>
        <end position="144"/>
    </location>
</feature>
<dbReference type="Pfam" id="PF16209">
    <property type="entry name" value="PhoLip_ATPase_N"/>
    <property type="match status" value="1"/>
</dbReference>
<reference evidence="8 9" key="1">
    <citation type="submission" date="2023-08" db="EMBL/GenBank/DDBJ databases">
        <title>A Necator americanus chromosomal reference genome.</title>
        <authorList>
            <person name="Ilik V."/>
            <person name="Petrzelkova K.J."/>
            <person name="Pardy F."/>
            <person name="Fuh T."/>
            <person name="Niatou-Singa F.S."/>
            <person name="Gouil Q."/>
            <person name="Baker L."/>
            <person name="Ritchie M.E."/>
            <person name="Jex A.R."/>
            <person name="Gazzola D."/>
            <person name="Li H."/>
            <person name="Toshio Fujiwara R."/>
            <person name="Zhan B."/>
            <person name="Aroian R.V."/>
            <person name="Pafco B."/>
            <person name="Schwarz E.M."/>
        </authorList>
    </citation>
    <scope>NUCLEOTIDE SEQUENCE [LARGE SCALE GENOMIC DNA]</scope>
    <source>
        <strain evidence="8 9">Aroian</strain>
        <tissue evidence="8">Whole animal</tissue>
    </source>
</reference>
<proteinExistence type="predicted"/>
<dbReference type="PANTHER" id="PTHR24092">
    <property type="entry name" value="PROBABLE PHOSPHOLIPID-TRANSPORTING ATPASE"/>
    <property type="match status" value="1"/>
</dbReference>
<name>A0ABR1C3S6_NECAM</name>
<dbReference type="EMBL" id="JAVFWL010000002">
    <property type="protein sequence ID" value="KAK6732063.1"/>
    <property type="molecule type" value="Genomic_DNA"/>
</dbReference>
<dbReference type="SUPFAM" id="SSF81653">
    <property type="entry name" value="Calcium ATPase, transduction domain A"/>
    <property type="match status" value="1"/>
</dbReference>
<comment type="subcellular location">
    <subcellularLocation>
        <location evidence="1">Membrane</location>
    </subcellularLocation>
</comment>
<keyword evidence="6" id="KW-0732">Signal</keyword>
<dbReference type="InterPro" id="IPR032631">
    <property type="entry name" value="P-type_ATPase_N"/>
</dbReference>
<comment type="caution">
    <text evidence="8">The sequence shown here is derived from an EMBL/GenBank/DDBJ whole genome shotgun (WGS) entry which is preliminary data.</text>
</comment>
<accession>A0ABR1C3S6</accession>
<evidence type="ECO:0000256" key="6">
    <source>
        <dbReference type="SAM" id="SignalP"/>
    </source>
</evidence>
<dbReference type="InterPro" id="IPR023299">
    <property type="entry name" value="ATPase_P-typ_cyto_dom_N"/>
</dbReference>
<organism evidence="8 9">
    <name type="scientific">Necator americanus</name>
    <name type="common">Human hookworm</name>
    <dbReference type="NCBI Taxonomy" id="51031"/>
    <lineage>
        <taxon>Eukaryota</taxon>
        <taxon>Metazoa</taxon>
        <taxon>Ecdysozoa</taxon>
        <taxon>Nematoda</taxon>
        <taxon>Chromadorea</taxon>
        <taxon>Rhabditida</taxon>
        <taxon>Rhabditina</taxon>
        <taxon>Rhabditomorpha</taxon>
        <taxon>Strongyloidea</taxon>
        <taxon>Ancylostomatidae</taxon>
        <taxon>Bunostominae</taxon>
        <taxon>Necator</taxon>
    </lineage>
</organism>
<feature type="transmembrane region" description="Helical" evidence="5">
    <location>
        <begin position="411"/>
        <end position="433"/>
    </location>
</feature>
<dbReference type="Proteomes" id="UP001303046">
    <property type="component" value="Unassembled WGS sequence"/>
</dbReference>
<dbReference type="InterPro" id="IPR008250">
    <property type="entry name" value="ATPase_P-typ_transduc_dom_A_sf"/>
</dbReference>
<evidence type="ECO:0000313" key="8">
    <source>
        <dbReference type="EMBL" id="KAK6732063.1"/>
    </source>
</evidence>
<dbReference type="Gene3D" id="2.70.150.10">
    <property type="entry name" value="Calcium-transporting ATPase, cytoplasmic transduction domain A"/>
    <property type="match status" value="1"/>
</dbReference>
<dbReference type="Gene3D" id="1.20.1110.10">
    <property type="entry name" value="Calcium-transporting ATPase, transmembrane domain"/>
    <property type="match status" value="1"/>
</dbReference>
<evidence type="ECO:0000256" key="5">
    <source>
        <dbReference type="SAM" id="Phobius"/>
    </source>
</evidence>
<sequence>MLKLITFFNLLLWTSRGHSPSCRQKTGIPYQSSMIVARHTHKRSSSQWIPPSAPLHNPVSVFRGRSSRAKGSRMVQPNHLFDEPRYDLANFRQFTDNSITTTKYSLLTFIPYNIIHQICTKYANIYFLFIAVLNFCPLFGAYTKILGLVPISFVLGTTLIKDGFEDLRRWRYDNKINKRTCHVWDRERQMFRKMHWKHILVGDFVHVSNEQDIPADVLFLRSSDENGTCYVETCNLDGETSLKQRLVPRQYVSFSQPESNFTPSQFTGTVFCEPPDPAIYTIRAKIEYQPVSYSDVSWSTYLKYVITKDNMLLRGSRLRNTTFIEGIVLYAGHDTKVMMNNGRAPHKVSGIEQLTNKFIIVCMVILAVMVFGSSLMSGFWSRDHPPPKDGTGFVPDPFIVWNSPAPVLDGLYNVGTFIICYQVIVPISLYITVEIIKAAQIYFLSQDIELYDRDSDRPIDCRSLNIPEELGQISHILSDKTGTLTENIMVFRNCAFDRKDYGSEKNLKDVDPTQPVASTALHARVMAQWRSNANLRHFFLNMVLNNSVVVNKIPHKDALEIGFFEHGVYNIGNSSFYDITLEHFQEMVAKLTNHLPLASRPESLMENLSRIPEDDELTTVSPGLSSLPTPISPDFEKEQSVTPTLAPVSRVSSFSKFVKRNLISPITDLIPYDSIRKRHETFVAKEEFCPYEAESPDELAIILGTPAFDLILL</sequence>
<dbReference type="Gene3D" id="3.40.50.1000">
    <property type="entry name" value="HAD superfamily/HAD-like"/>
    <property type="match status" value="1"/>
</dbReference>
<evidence type="ECO:0000256" key="4">
    <source>
        <dbReference type="ARBA" id="ARBA00023136"/>
    </source>
</evidence>
<dbReference type="InterPro" id="IPR023214">
    <property type="entry name" value="HAD_sf"/>
</dbReference>
<evidence type="ECO:0000256" key="3">
    <source>
        <dbReference type="ARBA" id="ARBA00022989"/>
    </source>
</evidence>
<feature type="transmembrane region" description="Helical" evidence="5">
    <location>
        <begin position="358"/>
        <end position="380"/>
    </location>
</feature>
<keyword evidence="3 5" id="KW-1133">Transmembrane helix</keyword>
<gene>
    <name evidence="8" type="primary">Necator_chrII.g4229</name>
    <name evidence="8" type="ORF">RB195_016437</name>
</gene>
<dbReference type="PROSITE" id="PS00154">
    <property type="entry name" value="ATPASE_E1_E2"/>
    <property type="match status" value="1"/>
</dbReference>
<dbReference type="Gene3D" id="3.40.1110.10">
    <property type="entry name" value="Calcium-transporting ATPase, cytoplasmic domain N"/>
    <property type="match status" value="1"/>
</dbReference>
<feature type="chain" id="PRO_5045122050" description="P-type ATPase N-terminal domain-containing protein" evidence="6">
    <location>
        <begin position="18"/>
        <end position="713"/>
    </location>
</feature>
<protein>
    <recommendedName>
        <fullName evidence="7">P-type ATPase N-terminal domain-containing protein</fullName>
    </recommendedName>
</protein>
<feature type="signal peptide" evidence="6">
    <location>
        <begin position="1"/>
        <end position="17"/>
    </location>
</feature>
<dbReference type="SUPFAM" id="SSF81665">
    <property type="entry name" value="Calcium ATPase, transmembrane domain M"/>
    <property type="match status" value="1"/>
</dbReference>
<evidence type="ECO:0000256" key="1">
    <source>
        <dbReference type="ARBA" id="ARBA00004370"/>
    </source>
</evidence>
<evidence type="ECO:0000256" key="2">
    <source>
        <dbReference type="ARBA" id="ARBA00022692"/>
    </source>
</evidence>
<keyword evidence="9" id="KW-1185">Reference proteome</keyword>
<dbReference type="PANTHER" id="PTHR24092:SF215">
    <property type="entry name" value="PHOSPHOLIPID-TRANSPORTING ATPASE"/>
    <property type="match status" value="1"/>
</dbReference>
<evidence type="ECO:0000313" key="9">
    <source>
        <dbReference type="Proteomes" id="UP001303046"/>
    </source>
</evidence>